<dbReference type="GeneID" id="66857362"/>
<sequence length="255" mass="26894">MSRWRELPASLDQRAAQLVVHMRRLKDHSGLSLAALAAKTAYSKSSWERYLNGKKLPPTGAVEALAHACGTDPTRLLALREVAAEASAAVGGEEAGGEGVRAEDAGPEDVRQGRASRTPRPRTVVLATATLIAALAAGLPIARPWQDDAPAARPSASPGAFVHEPGTVFDCRVHRAHGVLTADRSDTTQAILSNGTAGWGVVEAQCLLRHRGFDPGAVDGIVGENTIRAVKRFQTKSGLPADGIVGPDTWEALRR</sequence>
<dbReference type="InterPro" id="IPR010982">
    <property type="entry name" value="Lambda_DNA-bd_dom_sf"/>
</dbReference>
<dbReference type="SMART" id="SM00530">
    <property type="entry name" value="HTH_XRE"/>
    <property type="match status" value="1"/>
</dbReference>
<dbReference type="Proteomes" id="UP000829494">
    <property type="component" value="Chromosome"/>
</dbReference>
<dbReference type="Pfam" id="PF13560">
    <property type="entry name" value="HTH_31"/>
    <property type="match status" value="1"/>
</dbReference>
<dbReference type="InterPro" id="IPR001387">
    <property type="entry name" value="Cro/C1-type_HTH"/>
</dbReference>
<feature type="domain" description="HTH cro/C1-type" evidence="2">
    <location>
        <begin position="22"/>
        <end position="76"/>
    </location>
</feature>
<protein>
    <submittedName>
        <fullName evidence="3">Spore cortex-lytic enzyme</fullName>
    </submittedName>
</protein>
<dbReference type="CDD" id="cd00093">
    <property type="entry name" value="HTH_XRE"/>
    <property type="match status" value="1"/>
</dbReference>
<dbReference type="Gene3D" id="1.10.101.10">
    <property type="entry name" value="PGBD-like superfamily/PGBD"/>
    <property type="match status" value="1"/>
</dbReference>
<evidence type="ECO:0000313" key="4">
    <source>
        <dbReference type="Proteomes" id="UP000829494"/>
    </source>
</evidence>
<evidence type="ECO:0000313" key="3">
    <source>
        <dbReference type="EMBL" id="UNZ03542.1"/>
    </source>
</evidence>
<dbReference type="SUPFAM" id="SSF47413">
    <property type="entry name" value="lambda repressor-like DNA-binding domains"/>
    <property type="match status" value="1"/>
</dbReference>
<dbReference type="InterPro" id="IPR036366">
    <property type="entry name" value="PGBDSf"/>
</dbReference>
<evidence type="ECO:0000259" key="2">
    <source>
        <dbReference type="PROSITE" id="PS50943"/>
    </source>
</evidence>
<reference evidence="3 4" key="1">
    <citation type="submission" date="2022-03" db="EMBL/GenBank/DDBJ databases">
        <title>Complete genome of Streptomyces rimosus ssp. rimosus R7 (=ATCC 10970).</title>
        <authorList>
            <person name="Beganovic S."/>
            <person name="Ruckert C."/>
            <person name="Busche T."/>
            <person name="Kalinowski J."/>
            <person name="Wittmann C."/>
        </authorList>
    </citation>
    <scope>NUCLEOTIDE SEQUENCE [LARGE SCALE GENOMIC DNA]</scope>
    <source>
        <strain evidence="3 4">R7</strain>
    </source>
</reference>
<keyword evidence="4" id="KW-1185">Reference proteome</keyword>
<dbReference type="RefSeq" id="WP_003985822.1">
    <property type="nucleotide sequence ID" value="NZ_CP043497.1"/>
</dbReference>
<dbReference type="InterPro" id="IPR036365">
    <property type="entry name" value="PGBD-like_sf"/>
</dbReference>
<gene>
    <name evidence="3" type="primary">sleB</name>
    <name evidence="3" type="ORF">SRIMR7_15390</name>
</gene>
<organism evidence="3 4">
    <name type="scientific">Streptomyces rimosus subsp. rimosus</name>
    <dbReference type="NCBI Taxonomy" id="132474"/>
    <lineage>
        <taxon>Bacteria</taxon>
        <taxon>Bacillati</taxon>
        <taxon>Actinomycetota</taxon>
        <taxon>Actinomycetes</taxon>
        <taxon>Kitasatosporales</taxon>
        <taxon>Streptomycetaceae</taxon>
        <taxon>Streptomyces</taxon>
    </lineage>
</organism>
<dbReference type="Pfam" id="PF01471">
    <property type="entry name" value="PG_binding_1"/>
    <property type="match status" value="1"/>
</dbReference>
<proteinExistence type="predicted"/>
<feature type="compositionally biased region" description="Basic and acidic residues" evidence="1">
    <location>
        <begin position="100"/>
        <end position="112"/>
    </location>
</feature>
<accession>A0ABY3Z0D3</accession>
<feature type="region of interest" description="Disordered" evidence="1">
    <location>
        <begin position="89"/>
        <end position="119"/>
    </location>
</feature>
<dbReference type="SUPFAM" id="SSF47090">
    <property type="entry name" value="PGBD-like"/>
    <property type="match status" value="1"/>
</dbReference>
<dbReference type="InterPro" id="IPR002477">
    <property type="entry name" value="Peptidoglycan-bd-like"/>
</dbReference>
<evidence type="ECO:0000256" key="1">
    <source>
        <dbReference type="SAM" id="MobiDB-lite"/>
    </source>
</evidence>
<dbReference type="PROSITE" id="PS50943">
    <property type="entry name" value="HTH_CROC1"/>
    <property type="match status" value="1"/>
</dbReference>
<dbReference type="Gene3D" id="1.10.260.40">
    <property type="entry name" value="lambda repressor-like DNA-binding domains"/>
    <property type="match status" value="1"/>
</dbReference>
<name>A0ABY3Z0D3_STRRM</name>
<dbReference type="EMBL" id="CP094298">
    <property type="protein sequence ID" value="UNZ03542.1"/>
    <property type="molecule type" value="Genomic_DNA"/>
</dbReference>